<dbReference type="GO" id="GO:0000463">
    <property type="term" value="P:maturation of LSU-rRNA from tricistronic rRNA transcript (SSU-rRNA, 5.8S rRNA, LSU-rRNA)"/>
    <property type="evidence" value="ECO:0007669"/>
    <property type="project" value="TreeGrafter"/>
</dbReference>
<dbReference type="Pfam" id="PF13456">
    <property type="entry name" value="RVT_3"/>
    <property type="match status" value="1"/>
</dbReference>
<dbReference type="InterPro" id="IPR036322">
    <property type="entry name" value="WD40_repeat_dom_sf"/>
</dbReference>
<dbReference type="InterPro" id="IPR002156">
    <property type="entry name" value="RNaseH_domain"/>
</dbReference>
<dbReference type="Pfam" id="PF08145">
    <property type="entry name" value="BOP1NT"/>
    <property type="match status" value="1"/>
</dbReference>
<sequence length="903" mass="102418">MTKKKSEAANEDQTKEPSRKIVSLVKSQKEEQKVSAKEVKSSKEEEEEEEDLLLDSGTDSDYDGDSLSGSLNSDDFDAGIFDDSEEDDGSNRDTQDGDDEGELVDSENGEEEDGSDDDDDEGSEQREVAEESDSSEDEVAPRNTVGDVPLEWYKDEKHIGYDITGKKITKKDKQDKLDSFLATMDDSKNWRKVYDEYNDEEVELTKEESKLIRRMLKGEAPHSDFDPYAPYVDWFKWDDAIHPLSSAPEPKRRFIPSKWEAKKVVKLVRAIRKGLIKFDKPEEEPNVYLLWGDDSTSDQKSKHLTYIPPPKLKLPGHEESYNPSLEYIPTEEEKASYELMYEEDRPKFIPKRFTTLRSIPAYENALKESFDRCLDLYLCPRVRKKRINIDPESLKPKLPSRKDLRPYPNSCYLEYKGHTGPVTSISTELSGQWIASGSTDGSVRIWEVETGRCLKVWQFDEAVKCVAWNPLPDFPILAVAMGIDLVFLNTELGTDEEQQRIEELLRLDNNLPELDERIEELLPELLVIIRCLQPSQLGVEDAFIWQPLTSGIYSTKSGYHSAMTRSKSQSTRTVVTPSFEWHKTVWSEHCSPKLKVFLWSILHRALPMGNNLQRRGINTTVTCPRCGESESTMHIFFSCQFTNKIWSLLPLANVAHLATSQSFEAVLMAFKRIPYLPPSGISTNILPWACWQIWISRNQLIFEGKSPSIKEIALRTVTSAREWIAAQSTTQQKQTAQPQASKWHYKDPELKNSICCFSDASWNKDSQRSGLGWIFRDQKPTICKGSKVMDSVRSPLLVEALAVRSSLRHANLIGIEDLTVFSDNQTLIKALNSKLAPKEIFGVVAGIKGLAASFISIAFFSISRAKNLEPDGLCKSVLQNPSSVMGFSLGRNFPTSNLYWGGP</sequence>
<evidence type="ECO:0000256" key="4">
    <source>
        <dbReference type="ARBA" id="ARBA00022574"/>
    </source>
</evidence>
<dbReference type="InterPro" id="IPR028598">
    <property type="entry name" value="BOP1/Erb1"/>
</dbReference>
<comment type="subcellular location">
    <subcellularLocation>
        <location evidence="1">Nucleus</location>
        <location evidence="1">Nucleolus</location>
    </subcellularLocation>
</comment>
<gene>
    <name evidence="12" type="primary">LOC108845204</name>
</gene>
<accession>A0A9W3DES0</accession>
<evidence type="ECO:0000256" key="7">
    <source>
        <dbReference type="PROSITE-ProRule" id="PRU00221"/>
    </source>
</evidence>
<dbReference type="InterPro" id="IPR012337">
    <property type="entry name" value="RNaseH-like_sf"/>
</dbReference>
<keyword evidence="9" id="KW-0812">Transmembrane</keyword>
<dbReference type="PROSITE" id="PS00678">
    <property type="entry name" value="WD_REPEATS_1"/>
    <property type="match status" value="1"/>
</dbReference>
<dbReference type="SMART" id="SM00320">
    <property type="entry name" value="WD40"/>
    <property type="match status" value="1"/>
</dbReference>
<feature type="compositionally biased region" description="Acidic residues" evidence="8">
    <location>
        <begin position="96"/>
        <end position="122"/>
    </location>
</feature>
<keyword evidence="9" id="KW-1133">Transmembrane helix</keyword>
<keyword evidence="3" id="KW-0698">rRNA processing</keyword>
<dbReference type="AlphaFoldDB" id="A0A9W3DES0"/>
<feature type="region of interest" description="Disordered" evidence="8">
    <location>
        <begin position="1"/>
        <end position="151"/>
    </location>
</feature>
<dbReference type="Pfam" id="PF00400">
    <property type="entry name" value="WD40"/>
    <property type="match status" value="1"/>
</dbReference>
<evidence type="ECO:0000256" key="1">
    <source>
        <dbReference type="ARBA" id="ARBA00004604"/>
    </source>
</evidence>
<feature type="repeat" description="WD" evidence="7">
    <location>
        <begin position="415"/>
        <end position="456"/>
    </location>
</feature>
<name>A0A9W3DES0_RAPSA</name>
<dbReference type="InterPro" id="IPR015943">
    <property type="entry name" value="WD40/YVTN_repeat-like_dom_sf"/>
</dbReference>
<proteinExistence type="predicted"/>
<evidence type="ECO:0000256" key="2">
    <source>
        <dbReference type="ARBA" id="ARBA00022517"/>
    </source>
</evidence>
<feature type="compositionally biased region" description="Acidic residues" evidence="8">
    <location>
        <begin position="74"/>
        <end position="88"/>
    </location>
</feature>
<dbReference type="SUPFAM" id="SSF53098">
    <property type="entry name" value="Ribonuclease H-like"/>
    <property type="match status" value="1"/>
</dbReference>
<dbReference type="Proteomes" id="UP000504610">
    <property type="component" value="Chromosome 3"/>
</dbReference>
<dbReference type="OrthoDB" id="5571054at2759"/>
<dbReference type="PROSITE" id="PS50082">
    <property type="entry name" value="WD_REPEATS_2"/>
    <property type="match status" value="1"/>
</dbReference>
<dbReference type="KEGG" id="rsz:108845204"/>
<dbReference type="SUPFAM" id="SSF50978">
    <property type="entry name" value="WD40 repeat-like"/>
    <property type="match status" value="1"/>
</dbReference>
<dbReference type="InterPro" id="IPR026960">
    <property type="entry name" value="RVT-Znf"/>
</dbReference>
<evidence type="ECO:0000256" key="8">
    <source>
        <dbReference type="SAM" id="MobiDB-lite"/>
    </source>
</evidence>
<dbReference type="Gene3D" id="3.30.420.10">
    <property type="entry name" value="Ribonuclease H-like superfamily/Ribonuclease H"/>
    <property type="match status" value="1"/>
</dbReference>
<dbReference type="InterPro" id="IPR036397">
    <property type="entry name" value="RNaseH_sf"/>
</dbReference>
<dbReference type="PANTHER" id="PTHR17605">
    <property type="entry name" value="RIBOSOME BIOGENESIS PROTEIN BOP1 BLOCK OF PROLIFERATION 1 PROTEIN"/>
    <property type="match status" value="1"/>
</dbReference>
<keyword evidence="6" id="KW-0539">Nucleus</keyword>
<dbReference type="GO" id="GO:0030687">
    <property type="term" value="C:preribosome, large subunit precursor"/>
    <property type="evidence" value="ECO:0007669"/>
    <property type="project" value="TreeGrafter"/>
</dbReference>
<dbReference type="SMART" id="SM01035">
    <property type="entry name" value="BOP1NT"/>
    <property type="match status" value="1"/>
</dbReference>
<keyword evidence="2" id="KW-0690">Ribosome biogenesis</keyword>
<feature type="compositionally biased region" description="Basic and acidic residues" evidence="8">
    <location>
        <begin position="27"/>
        <end position="43"/>
    </location>
</feature>
<evidence type="ECO:0000259" key="10">
    <source>
        <dbReference type="SMART" id="SM01035"/>
    </source>
</evidence>
<feature type="compositionally biased region" description="Acidic residues" evidence="8">
    <location>
        <begin position="44"/>
        <end position="64"/>
    </location>
</feature>
<organism evidence="11 12">
    <name type="scientific">Raphanus sativus</name>
    <name type="common">Radish</name>
    <name type="synonym">Raphanus raphanistrum var. sativus</name>
    <dbReference type="NCBI Taxonomy" id="3726"/>
    <lineage>
        <taxon>Eukaryota</taxon>
        <taxon>Viridiplantae</taxon>
        <taxon>Streptophyta</taxon>
        <taxon>Embryophyta</taxon>
        <taxon>Tracheophyta</taxon>
        <taxon>Spermatophyta</taxon>
        <taxon>Magnoliopsida</taxon>
        <taxon>eudicotyledons</taxon>
        <taxon>Gunneridae</taxon>
        <taxon>Pentapetalae</taxon>
        <taxon>rosids</taxon>
        <taxon>malvids</taxon>
        <taxon>Brassicales</taxon>
        <taxon>Brassicaceae</taxon>
        <taxon>Brassiceae</taxon>
        <taxon>Raphanus</taxon>
    </lineage>
</organism>
<dbReference type="Pfam" id="PF13966">
    <property type="entry name" value="zf-RVT"/>
    <property type="match status" value="1"/>
</dbReference>
<dbReference type="InterPro" id="IPR044730">
    <property type="entry name" value="RNase_H-like_dom_plant"/>
</dbReference>
<dbReference type="Gene3D" id="2.130.10.10">
    <property type="entry name" value="YVTN repeat-like/Quinoprotein amine dehydrogenase"/>
    <property type="match status" value="1"/>
</dbReference>
<keyword evidence="4 7" id="KW-0853">WD repeat</keyword>
<dbReference type="GO" id="GO:0004523">
    <property type="term" value="F:RNA-DNA hybrid ribonuclease activity"/>
    <property type="evidence" value="ECO:0007669"/>
    <property type="project" value="InterPro"/>
</dbReference>
<dbReference type="PANTHER" id="PTHR17605:SF0">
    <property type="entry name" value="RIBOSOME BIOGENESIS PROTEIN BOP1"/>
    <property type="match status" value="1"/>
</dbReference>
<evidence type="ECO:0000256" key="9">
    <source>
        <dbReference type="SAM" id="Phobius"/>
    </source>
</evidence>
<dbReference type="GO" id="GO:0003676">
    <property type="term" value="F:nucleic acid binding"/>
    <property type="evidence" value="ECO:0007669"/>
    <property type="project" value="InterPro"/>
</dbReference>
<evidence type="ECO:0000313" key="11">
    <source>
        <dbReference type="Proteomes" id="UP000504610"/>
    </source>
</evidence>
<dbReference type="InterPro" id="IPR019775">
    <property type="entry name" value="WD40_repeat_CS"/>
</dbReference>
<protein>
    <submittedName>
        <fullName evidence="12">Ribosome biogenesis protein BOP1 homolog</fullName>
    </submittedName>
</protein>
<reference evidence="12" key="2">
    <citation type="submission" date="2025-08" db="UniProtKB">
        <authorList>
            <consortium name="RefSeq"/>
        </authorList>
    </citation>
    <scope>IDENTIFICATION</scope>
    <source>
        <tissue evidence="12">Leaf</tissue>
    </source>
</reference>
<dbReference type="RefSeq" id="XP_056862300.1">
    <property type="nucleotide sequence ID" value="XM_057006320.1"/>
</dbReference>
<feature type="transmembrane region" description="Helical" evidence="9">
    <location>
        <begin position="840"/>
        <end position="860"/>
    </location>
</feature>
<dbReference type="GO" id="GO:0043021">
    <property type="term" value="F:ribonucleoprotein complex binding"/>
    <property type="evidence" value="ECO:0007669"/>
    <property type="project" value="TreeGrafter"/>
</dbReference>
<dbReference type="GO" id="GO:0070545">
    <property type="term" value="C:PeBoW complex"/>
    <property type="evidence" value="ECO:0007669"/>
    <property type="project" value="TreeGrafter"/>
</dbReference>
<keyword evidence="9" id="KW-0472">Membrane</keyword>
<keyword evidence="11" id="KW-1185">Reference proteome</keyword>
<dbReference type="CDD" id="cd06222">
    <property type="entry name" value="RNase_H_like"/>
    <property type="match status" value="1"/>
</dbReference>
<evidence type="ECO:0000256" key="3">
    <source>
        <dbReference type="ARBA" id="ARBA00022552"/>
    </source>
</evidence>
<dbReference type="InterPro" id="IPR001680">
    <property type="entry name" value="WD40_rpt"/>
</dbReference>
<dbReference type="InterPro" id="IPR012953">
    <property type="entry name" value="BOP1_N_dom"/>
</dbReference>
<feature type="domain" description="BOP1 N-terminal" evidence="10">
    <location>
        <begin position="153"/>
        <end position="408"/>
    </location>
</feature>
<dbReference type="PROSITE" id="PS50294">
    <property type="entry name" value="WD_REPEATS_REGION"/>
    <property type="match status" value="1"/>
</dbReference>
<evidence type="ECO:0000256" key="5">
    <source>
        <dbReference type="ARBA" id="ARBA00022737"/>
    </source>
</evidence>
<evidence type="ECO:0000313" key="12">
    <source>
        <dbReference type="RefSeq" id="XP_056862300.1"/>
    </source>
</evidence>
<evidence type="ECO:0000256" key="6">
    <source>
        <dbReference type="ARBA" id="ARBA00023242"/>
    </source>
</evidence>
<reference evidence="11" key="1">
    <citation type="journal article" date="2019" name="Database">
        <title>The radish genome database (RadishGD): an integrated information resource for radish genomics.</title>
        <authorList>
            <person name="Yu H.J."/>
            <person name="Baek S."/>
            <person name="Lee Y.J."/>
            <person name="Cho A."/>
            <person name="Mun J.H."/>
        </authorList>
    </citation>
    <scope>NUCLEOTIDE SEQUENCE [LARGE SCALE GENOMIC DNA]</scope>
    <source>
        <strain evidence="11">cv. WK10039</strain>
    </source>
</reference>
<dbReference type="GeneID" id="108845204"/>
<feature type="compositionally biased region" description="Basic and acidic residues" evidence="8">
    <location>
        <begin position="1"/>
        <end position="19"/>
    </location>
</feature>
<keyword evidence="5" id="KW-0677">Repeat</keyword>